<accession>A0A7Y2H1K5</accession>
<dbReference type="EMBL" id="JABDJR010000117">
    <property type="protein sequence ID" value="NNF05737.1"/>
    <property type="molecule type" value="Genomic_DNA"/>
</dbReference>
<protein>
    <submittedName>
        <fullName evidence="1">SRPBCC family protein</fullName>
    </submittedName>
</protein>
<reference evidence="1 2" key="1">
    <citation type="submission" date="2020-03" db="EMBL/GenBank/DDBJ databases">
        <title>Metabolic flexibility allows generalist bacteria to become dominant in a frequently disturbed ecosystem.</title>
        <authorList>
            <person name="Chen Y.-J."/>
            <person name="Leung P.M."/>
            <person name="Bay S.K."/>
            <person name="Hugenholtz P."/>
            <person name="Kessler A.J."/>
            <person name="Shelley G."/>
            <person name="Waite D.W."/>
            <person name="Cook P.L."/>
            <person name="Greening C."/>
        </authorList>
    </citation>
    <scope>NUCLEOTIDE SEQUENCE [LARGE SCALE GENOMIC DNA]</scope>
    <source>
        <strain evidence="1">SS_bin_28</strain>
    </source>
</reference>
<dbReference type="AlphaFoldDB" id="A0A7Y2H1K5"/>
<dbReference type="Gene3D" id="3.30.530.20">
    <property type="match status" value="1"/>
</dbReference>
<proteinExistence type="predicted"/>
<name>A0A7Y2H1K5_UNCEI</name>
<evidence type="ECO:0000313" key="2">
    <source>
        <dbReference type="Proteomes" id="UP000547674"/>
    </source>
</evidence>
<dbReference type="Proteomes" id="UP000547674">
    <property type="component" value="Unassembled WGS sequence"/>
</dbReference>
<comment type="caution">
    <text evidence="1">The sequence shown here is derived from an EMBL/GenBank/DDBJ whole genome shotgun (WGS) entry which is preliminary data.</text>
</comment>
<dbReference type="InterPro" id="IPR023393">
    <property type="entry name" value="START-like_dom_sf"/>
</dbReference>
<organism evidence="1 2">
    <name type="scientific">Eiseniibacteriota bacterium</name>
    <dbReference type="NCBI Taxonomy" id="2212470"/>
    <lineage>
        <taxon>Bacteria</taxon>
        <taxon>Candidatus Eiseniibacteriota</taxon>
    </lineage>
</organism>
<dbReference type="SUPFAM" id="SSF55961">
    <property type="entry name" value="Bet v1-like"/>
    <property type="match status" value="1"/>
</dbReference>
<dbReference type="CDD" id="cd07820">
    <property type="entry name" value="SRPBCC_3"/>
    <property type="match status" value="1"/>
</dbReference>
<evidence type="ECO:0000313" key="1">
    <source>
        <dbReference type="EMBL" id="NNF05737.1"/>
    </source>
</evidence>
<sequence length="155" mass="18150">MAGEHIFRTHTELPTGLGETFDFFAAAENLERITPPELQFKIVSPKPVHIEEGALIDYRLKLMGISFGWRTQITNWDPPHVFTDSQLKGPYRQWIHTHRFWEENGKTQMTDEVRYKLPLFPLGEVAYPLVRLQVRRIFAYRGEAIRDLLLKSETP</sequence>
<gene>
    <name evidence="1" type="ORF">HKN21_03160</name>
</gene>